<dbReference type="GO" id="GO:0018506">
    <property type="term" value="F:maleylacetate reductase activity"/>
    <property type="evidence" value="ECO:0007669"/>
    <property type="project" value="UniProtKB-EC"/>
</dbReference>
<dbReference type="InterPro" id="IPR001670">
    <property type="entry name" value="ADH_Fe/GldA"/>
</dbReference>
<dbReference type="Pfam" id="PF25137">
    <property type="entry name" value="ADH_Fe_C"/>
    <property type="match status" value="1"/>
</dbReference>
<keyword evidence="7" id="KW-1185">Reference proteome</keyword>
<evidence type="ECO:0000313" key="6">
    <source>
        <dbReference type="EMBL" id="XAN09196.1"/>
    </source>
</evidence>
<feature type="domain" description="Alcohol dehydrogenase iron-type/glycerol dehydrogenase GldA" evidence="4">
    <location>
        <begin position="14"/>
        <end position="155"/>
    </location>
</feature>
<gene>
    <name evidence="6" type="ORF">AADG42_18355</name>
</gene>
<dbReference type="PANTHER" id="PTHR11496:SF102">
    <property type="entry name" value="ALCOHOL DEHYDROGENASE 4"/>
    <property type="match status" value="1"/>
</dbReference>
<accession>A0ABZ3FSW8</accession>
<dbReference type="EMBL" id="CP154795">
    <property type="protein sequence ID" value="XAN09196.1"/>
    <property type="molecule type" value="Genomic_DNA"/>
</dbReference>
<keyword evidence="2 6" id="KW-0560">Oxidoreductase</keyword>
<reference evidence="6 7" key="1">
    <citation type="submission" date="2024-04" db="EMBL/GenBank/DDBJ databases">
        <title>Isolation of an actinomycete strain from pig manure.</title>
        <authorList>
            <person name="Gong T."/>
            <person name="Yu Z."/>
            <person name="An M."/>
            <person name="Wei C."/>
            <person name="Yang W."/>
            <person name="Liu L."/>
        </authorList>
    </citation>
    <scope>NUCLEOTIDE SEQUENCE [LARGE SCALE GENOMIC DNA]</scope>
    <source>
        <strain evidence="6 7">ZF39</strain>
    </source>
</reference>
<comment type="similarity">
    <text evidence="1">Belongs to the iron-containing alcohol dehydrogenase family.</text>
</comment>
<dbReference type="CDD" id="cd08177">
    <property type="entry name" value="MAR"/>
    <property type="match status" value="1"/>
</dbReference>
<evidence type="ECO:0000313" key="7">
    <source>
        <dbReference type="Proteomes" id="UP001442841"/>
    </source>
</evidence>
<dbReference type="Proteomes" id="UP001442841">
    <property type="component" value="Chromosome"/>
</dbReference>
<name>A0ABZ3FSW8_9ACTN</name>
<organism evidence="6 7">
    <name type="scientific">Ammonicoccus fulvus</name>
    <dbReference type="NCBI Taxonomy" id="3138240"/>
    <lineage>
        <taxon>Bacteria</taxon>
        <taxon>Bacillati</taxon>
        <taxon>Actinomycetota</taxon>
        <taxon>Actinomycetes</taxon>
        <taxon>Propionibacteriales</taxon>
        <taxon>Propionibacteriaceae</taxon>
        <taxon>Ammonicoccus</taxon>
    </lineage>
</organism>
<dbReference type="Pfam" id="PF00465">
    <property type="entry name" value="Fe-ADH"/>
    <property type="match status" value="1"/>
</dbReference>
<keyword evidence="3" id="KW-0520">NAD</keyword>
<dbReference type="InterPro" id="IPR056798">
    <property type="entry name" value="ADH_Fe_C"/>
</dbReference>
<evidence type="ECO:0000259" key="4">
    <source>
        <dbReference type="Pfam" id="PF00465"/>
    </source>
</evidence>
<dbReference type="SUPFAM" id="SSF56796">
    <property type="entry name" value="Dehydroquinate synthase-like"/>
    <property type="match status" value="1"/>
</dbReference>
<feature type="domain" description="Fe-containing alcohol dehydrogenase-like C-terminal" evidence="5">
    <location>
        <begin position="167"/>
        <end position="353"/>
    </location>
</feature>
<dbReference type="Gene3D" id="3.40.50.1970">
    <property type="match status" value="1"/>
</dbReference>
<dbReference type="InterPro" id="IPR039697">
    <property type="entry name" value="Alcohol_dehydrogenase_Fe"/>
</dbReference>
<dbReference type="Gene3D" id="1.20.1090.10">
    <property type="entry name" value="Dehydroquinate synthase-like - alpha domain"/>
    <property type="match status" value="1"/>
</dbReference>
<evidence type="ECO:0000256" key="1">
    <source>
        <dbReference type="ARBA" id="ARBA00007358"/>
    </source>
</evidence>
<protein>
    <submittedName>
        <fullName evidence="6">Maleylacetate reductase</fullName>
        <ecNumber evidence="6">1.3.1.32</ecNumber>
    </submittedName>
</protein>
<dbReference type="PANTHER" id="PTHR11496">
    <property type="entry name" value="ALCOHOL DEHYDROGENASE"/>
    <property type="match status" value="1"/>
</dbReference>
<sequence length="361" mass="37485">MEIDDFVHDAPAVRVVFGNGRIRTLAAEVERHGSRRVLLVGGGHASGFVDRAAADLGDKVVGRFAHVVLNVPDEVAREATRVAIESRAQIIVAIGGGSTIGTAKAISHELGLCIIAVPTTYSGSELTAVWGITRHGHGITGLDPLVRPVSVIYDPELTLDLPTGMSVNSAMSAMAHLVEGLYAPQVGPLTALTAEEGVRALVSSLPRVAVEPRDLSARAEALHGASFGGWTLATTGMGVHHKICQALTGTLGLPHAETHSAVLPHVTAFNAEVVPAAMERLLRAFAAAGRPISDPATGLWDLAHEIGANTSLRALGLPQSELDGVAAQVVAAQPVNPRPIDFASVRAIIAQAYAGARPCEP</sequence>
<dbReference type="InterPro" id="IPR034786">
    <property type="entry name" value="MAR"/>
</dbReference>
<evidence type="ECO:0000259" key="5">
    <source>
        <dbReference type="Pfam" id="PF25137"/>
    </source>
</evidence>
<evidence type="ECO:0000256" key="2">
    <source>
        <dbReference type="ARBA" id="ARBA00023002"/>
    </source>
</evidence>
<dbReference type="EC" id="1.3.1.32" evidence="6"/>
<evidence type="ECO:0000256" key="3">
    <source>
        <dbReference type="ARBA" id="ARBA00023027"/>
    </source>
</evidence>
<dbReference type="RefSeq" id="WP_425310653.1">
    <property type="nucleotide sequence ID" value="NZ_CP154795.1"/>
</dbReference>
<proteinExistence type="inferred from homology"/>